<accession>A0ABY0I5V8</accession>
<name>A0ABY0I5V8_9GAMM</name>
<dbReference type="EMBL" id="SEZN01000021">
    <property type="protein sequence ID" value="RYU63777.1"/>
    <property type="molecule type" value="Genomic_DNA"/>
</dbReference>
<evidence type="ECO:0000313" key="1">
    <source>
        <dbReference type="EMBL" id="RYU63777.1"/>
    </source>
</evidence>
<reference evidence="1 2" key="1">
    <citation type="submission" date="2019-02" db="EMBL/GenBank/DDBJ databases">
        <title>Genome sequences of Aliivibrio finisterrensis strains from farmed Atlantic salmon.</title>
        <authorList>
            <person name="Bowman J.P."/>
        </authorList>
    </citation>
    <scope>NUCLEOTIDE SEQUENCE [LARGE SCALE GENOMIC DNA]</scope>
    <source>
        <strain evidence="1 2">A21</strain>
    </source>
</reference>
<organism evidence="1 2">
    <name type="scientific">Aliivibrio finisterrensis</name>
    <dbReference type="NCBI Taxonomy" id="511998"/>
    <lineage>
        <taxon>Bacteria</taxon>
        <taxon>Pseudomonadati</taxon>
        <taxon>Pseudomonadota</taxon>
        <taxon>Gammaproteobacteria</taxon>
        <taxon>Vibrionales</taxon>
        <taxon>Vibrionaceae</taxon>
        <taxon>Aliivibrio</taxon>
    </lineage>
</organism>
<keyword evidence="2" id="KW-1185">Reference proteome</keyword>
<dbReference type="RefSeq" id="WP_130066546.1">
    <property type="nucleotide sequence ID" value="NZ_SEZN01000021.1"/>
</dbReference>
<protein>
    <submittedName>
        <fullName evidence="1">Uncharacterized protein</fullName>
    </submittedName>
</protein>
<sequence length="298" mass="33167">MNALLAETSIDQDLSHHHNFEQSEADTSLIMVTNLIVGGIAQHVRTDHGYVIAPIPRYVRVKGLRGKAKANEEQKATAVKNLVGAVNEFLKLTADNSVKVIDELEKSGIEEISESALILTQRFLKKRSDFMAHHSLLNAKEFVKALGVTDSNPSRYMNRMRENNMVLAVKINENYSYPAFQLDKEASVYTELVQSIPKLSKYMSGWDISFWLTEMHTITQYMSVPDFDVVEQKAKTITSLDDIAAFIDDNADSSGVVSATPLSLLEGGETDLFDEFVDSMITDEKEIPLKVISASTEG</sequence>
<comment type="caution">
    <text evidence="1">The sequence shown here is derived from an EMBL/GenBank/DDBJ whole genome shotgun (WGS) entry which is preliminary data.</text>
</comment>
<dbReference type="Proteomes" id="UP000294166">
    <property type="component" value="Unassembled WGS sequence"/>
</dbReference>
<evidence type="ECO:0000313" key="2">
    <source>
        <dbReference type="Proteomes" id="UP000294166"/>
    </source>
</evidence>
<gene>
    <name evidence="1" type="ORF">ERW53_12090</name>
</gene>
<proteinExistence type="predicted"/>